<keyword evidence="1" id="KW-0812">Transmembrane</keyword>
<proteinExistence type="predicted"/>
<dbReference type="RefSeq" id="WP_169591661.1">
    <property type="nucleotide sequence ID" value="NZ_VCQU01000009.1"/>
</dbReference>
<protein>
    <submittedName>
        <fullName evidence="2">YfhO family protein</fullName>
    </submittedName>
</protein>
<gene>
    <name evidence="2" type="ORF">FGL95_23760</name>
</gene>
<feature type="transmembrane region" description="Helical" evidence="1">
    <location>
        <begin position="132"/>
        <end position="151"/>
    </location>
</feature>
<reference evidence="2 3" key="2">
    <citation type="submission" date="2020-06" db="EMBL/GenBank/DDBJ databases">
        <title>Antribacter stalactiti gen. nov., sp. nov., a new member of the family Nacardiaceae isolated from a cave.</title>
        <authorList>
            <person name="Kim I.S."/>
        </authorList>
    </citation>
    <scope>NUCLEOTIDE SEQUENCE [LARGE SCALE GENOMIC DNA]</scope>
    <source>
        <strain evidence="2 3">YC2-7</strain>
    </source>
</reference>
<feature type="transmembrane region" description="Helical" evidence="1">
    <location>
        <begin position="428"/>
        <end position="446"/>
    </location>
</feature>
<keyword evidence="1" id="KW-1133">Transmembrane helix</keyword>
<accession>A0A848KP46</accession>
<organism evidence="2 3">
    <name type="scientific">Antrihabitans stalactiti</name>
    <dbReference type="NCBI Taxonomy" id="2584121"/>
    <lineage>
        <taxon>Bacteria</taxon>
        <taxon>Bacillati</taxon>
        <taxon>Actinomycetota</taxon>
        <taxon>Actinomycetes</taxon>
        <taxon>Mycobacteriales</taxon>
        <taxon>Nocardiaceae</taxon>
        <taxon>Antrihabitans</taxon>
    </lineage>
</organism>
<feature type="transmembrane region" description="Helical" evidence="1">
    <location>
        <begin position="158"/>
        <end position="176"/>
    </location>
</feature>
<feature type="transmembrane region" description="Helical" evidence="1">
    <location>
        <begin position="354"/>
        <end position="375"/>
    </location>
</feature>
<feature type="transmembrane region" description="Helical" evidence="1">
    <location>
        <begin position="207"/>
        <end position="224"/>
    </location>
</feature>
<name>A0A848KP46_9NOCA</name>
<keyword evidence="1" id="KW-0472">Membrane</keyword>
<feature type="transmembrane region" description="Helical" evidence="1">
    <location>
        <begin position="330"/>
        <end position="347"/>
    </location>
</feature>
<dbReference type="AlphaFoldDB" id="A0A848KP46"/>
<dbReference type="Proteomes" id="UP000535543">
    <property type="component" value="Unassembled WGS sequence"/>
</dbReference>
<reference evidence="2 3" key="1">
    <citation type="submission" date="2019-05" db="EMBL/GenBank/DDBJ databases">
        <authorList>
            <person name="Lee S.D."/>
        </authorList>
    </citation>
    <scope>NUCLEOTIDE SEQUENCE [LARGE SCALE GENOMIC DNA]</scope>
    <source>
        <strain evidence="2 3">YC2-7</strain>
    </source>
</reference>
<sequence length="600" mass="65417">MTPTSIAGPLLERPPTRAGVETSRSWWQRIRARWSRADALVALTFLTLAVFVLHRQWRNLDNGYLVKSGQDQTMWEWFFAVAAHSVANFENPLGTTLQNQPLGVNMMANTAMFSVSIPFAPVTLLFGPTATFVTVLTLGLCGTAFAWYWLLSRYVVDSRLAAAVGGLVCGFAPAMISHANAHPNFVCLFLFPLIIAAILRLSTDGRWVRDGLVLGFLLAVQIGLGEEPLLIFAFGFPLFVLVYALHTPRDGLARFATMVRPLAVAAVTAFALTGIALWYQFFGPQSYGAVDHSRSSNDVKSLFQFPSESLGGWFAPGQNVAINPTEQNAYLGWPLLGVVAIVAVWLWRDRLVRAATVTLVAMIVLSLGSELVIGGEHTGITMPWQYVAHLPLLESLLETRFILAAIPAIAIMLAVATQRALASRATQVFWFGALLIALVPLAPTPLPIVDRGETPEFFTDGAWQSYVTDGSVVVVPIPNPQDARALRWQGASDFGFSIAGGYFVGPTGTGHNKGNYGPLPRPTADLLAKVQRTGTVPPIDDAIRADAADDLRFWRADVVVLPHTQNQDAIRLTVQLLLGEPGRPVDDVWVWDVRTPQQSV</sequence>
<feature type="transmembrane region" description="Helical" evidence="1">
    <location>
        <begin position="39"/>
        <end position="57"/>
    </location>
</feature>
<feature type="transmembrane region" description="Helical" evidence="1">
    <location>
        <begin position="395"/>
        <end position="416"/>
    </location>
</feature>
<comment type="caution">
    <text evidence="2">The sequence shown here is derived from an EMBL/GenBank/DDBJ whole genome shotgun (WGS) entry which is preliminary data.</text>
</comment>
<evidence type="ECO:0000256" key="1">
    <source>
        <dbReference type="SAM" id="Phobius"/>
    </source>
</evidence>
<feature type="transmembrane region" description="Helical" evidence="1">
    <location>
        <begin position="258"/>
        <end position="279"/>
    </location>
</feature>
<evidence type="ECO:0000313" key="3">
    <source>
        <dbReference type="Proteomes" id="UP000535543"/>
    </source>
</evidence>
<feature type="transmembrane region" description="Helical" evidence="1">
    <location>
        <begin position="230"/>
        <end position="246"/>
    </location>
</feature>
<feature type="transmembrane region" description="Helical" evidence="1">
    <location>
        <begin position="182"/>
        <end position="200"/>
    </location>
</feature>
<dbReference type="EMBL" id="VCQU01000009">
    <property type="protein sequence ID" value="NMN98060.1"/>
    <property type="molecule type" value="Genomic_DNA"/>
</dbReference>
<keyword evidence="3" id="KW-1185">Reference proteome</keyword>
<evidence type="ECO:0000313" key="2">
    <source>
        <dbReference type="EMBL" id="NMN98060.1"/>
    </source>
</evidence>